<dbReference type="EMBL" id="PFEE01000064">
    <property type="protein sequence ID" value="PJE63477.1"/>
    <property type="molecule type" value="Genomic_DNA"/>
</dbReference>
<dbReference type="GO" id="GO:0000166">
    <property type="term" value="F:nucleotide binding"/>
    <property type="evidence" value="ECO:0007669"/>
    <property type="project" value="UniProtKB-KW"/>
</dbReference>
<reference evidence="14" key="1">
    <citation type="submission" date="2017-09" db="EMBL/GenBank/DDBJ databases">
        <title>Depth-based differentiation of microbial function through sediment-hosted aquifers and enrichment of novel symbionts in the deep terrestrial subsurface.</title>
        <authorList>
            <person name="Probst A.J."/>
            <person name="Ladd B."/>
            <person name="Jarett J.K."/>
            <person name="Geller-Mcgrath D.E."/>
            <person name="Sieber C.M.K."/>
            <person name="Emerson J.B."/>
            <person name="Anantharaman K."/>
            <person name="Thomas B.C."/>
            <person name="Malmstrom R."/>
            <person name="Stieglmeier M."/>
            <person name="Klingl A."/>
            <person name="Woyke T."/>
            <person name="Ryan C.M."/>
            <person name="Banfield J.F."/>
        </authorList>
    </citation>
    <scope>NUCLEOTIDE SEQUENCE [LARGE SCALE GENOMIC DNA]</scope>
</reference>
<dbReference type="CDD" id="cd00077">
    <property type="entry name" value="HDc"/>
    <property type="match status" value="1"/>
</dbReference>
<dbReference type="Pfam" id="PF01743">
    <property type="entry name" value="PolyA_pol"/>
    <property type="match status" value="1"/>
</dbReference>
<evidence type="ECO:0000259" key="12">
    <source>
        <dbReference type="Pfam" id="PF13735"/>
    </source>
</evidence>
<dbReference type="InterPro" id="IPR002646">
    <property type="entry name" value="PolA_pol_head_dom"/>
</dbReference>
<name>A0A2M8KU66_9BACT</name>
<dbReference type="NCBIfam" id="TIGR00277">
    <property type="entry name" value="HDIG"/>
    <property type="match status" value="1"/>
</dbReference>
<keyword evidence="3" id="KW-0819">tRNA processing</keyword>
<keyword evidence="6" id="KW-0547">Nucleotide-binding</keyword>
<dbReference type="GO" id="GO:0046872">
    <property type="term" value="F:metal ion binding"/>
    <property type="evidence" value="ECO:0007669"/>
    <property type="project" value="UniProtKB-KW"/>
</dbReference>
<comment type="similarity">
    <text evidence="9">Belongs to the tRNA nucleotidyltransferase/poly(A) polymerase family.</text>
</comment>
<feature type="domain" description="CCA-adding enzyme C-terminal" evidence="12">
    <location>
        <begin position="334"/>
        <end position="453"/>
    </location>
</feature>
<dbReference type="PANTHER" id="PTHR46173:SF1">
    <property type="entry name" value="CCA TRNA NUCLEOTIDYLTRANSFERASE 1, MITOCHONDRIAL"/>
    <property type="match status" value="1"/>
</dbReference>
<keyword evidence="7" id="KW-0460">Magnesium</keyword>
<dbReference type="InterPro" id="IPR032828">
    <property type="entry name" value="PolyA_RNA-bd"/>
</dbReference>
<dbReference type="InterPro" id="IPR043519">
    <property type="entry name" value="NT_sf"/>
</dbReference>
<dbReference type="CDD" id="cd05398">
    <property type="entry name" value="NT_ClassII-CCAase"/>
    <property type="match status" value="1"/>
</dbReference>
<sequence>MTLQLPRKAAQLIAFLKKNGYGCYVVGGYVRDSLLNHMADYRGMDFTTNATPEQIQGLFPDSEYTNRFGTVIIPLSKAYEKLELTSHEFEPHDFFEITTYRSESAYSDNRHPDTITWGTRLEDDLSRRDFTINALACDGGEIIDHYNGLDDIKNKIIRTVGNPKERFSEDALRIMRAIRFASQLSFTIEPTTLEALTAQVQLLAHISSERIRDELMKILASNSASRGILLMKDTGVLTYVLPELYPTWGSEQKSPKRHHIYDVGTHLIKTLEACTNPDPIVRLACLLHDVGKPKTRAVQPDGVVTFYNHELVSTEIAFDIGKRLHLSKHNLIKLTKLVRYHQFTVDEHQTDSAIRRVIRNVGKEYMYDLLDLRVADRIGSGSAPDSWRLQLFKKRIEEVQKQPFSVRDLKIHGNDVMDALHIPSGPQVGTLLETLFKEVSEQKLENTKGALLNRLVQLPHKG</sequence>
<evidence type="ECO:0000313" key="13">
    <source>
        <dbReference type="EMBL" id="PJE63477.1"/>
    </source>
</evidence>
<evidence type="ECO:0000256" key="3">
    <source>
        <dbReference type="ARBA" id="ARBA00022694"/>
    </source>
</evidence>
<dbReference type="SUPFAM" id="SSF81891">
    <property type="entry name" value="Poly A polymerase C-terminal region-like"/>
    <property type="match status" value="1"/>
</dbReference>
<dbReference type="SUPFAM" id="SSF81301">
    <property type="entry name" value="Nucleotidyltransferase"/>
    <property type="match status" value="1"/>
</dbReference>
<dbReference type="Pfam" id="PF13735">
    <property type="entry name" value="tRNA_NucTran2_2"/>
    <property type="match status" value="1"/>
</dbReference>
<evidence type="ECO:0000256" key="2">
    <source>
        <dbReference type="ARBA" id="ARBA00022679"/>
    </source>
</evidence>
<keyword evidence="5" id="KW-0479">Metal-binding</keyword>
<comment type="caution">
    <text evidence="13">The sequence shown here is derived from an EMBL/GenBank/DDBJ whole genome shotgun (WGS) entry which is preliminary data.</text>
</comment>
<dbReference type="GO" id="GO:0008033">
    <property type="term" value="P:tRNA processing"/>
    <property type="evidence" value="ECO:0007669"/>
    <property type="project" value="UniProtKB-KW"/>
</dbReference>
<keyword evidence="2 9" id="KW-0808">Transferase</keyword>
<dbReference type="Proteomes" id="UP000231569">
    <property type="component" value="Unassembled WGS sequence"/>
</dbReference>
<feature type="domain" description="Poly A polymerase head" evidence="10">
    <location>
        <begin position="23"/>
        <end position="158"/>
    </location>
</feature>
<dbReference type="AlphaFoldDB" id="A0A2M8KU66"/>
<comment type="cofactor">
    <cofactor evidence="1">
        <name>Mg(2+)</name>
        <dbReference type="ChEBI" id="CHEBI:18420"/>
    </cofactor>
</comment>
<evidence type="ECO:0000256" key="9">
    <source>
        <dbReference type="RuleBase" id="RU003953"/>
    </source>
</evidence>
<evidence type="ECO:0000259" key="11">
    <source>
        <dbReference type="Pfam" id="PF12627"/>
    </source>
</evidence>
<dbReference type="PANTHER" id="PTHR46173">
    <property type="entry name" value="CCA TRNA NUCLEOTIDYLTRANSFERASE 1, MITOCHONDRIAL"/>
    <property type="match status" value="1"/>
</dbReference>
<dbReference type="InterPro" id="IPR006675">
    <property type="entry name" value="HDIG_dom"/>
</dbReference>
<evidence type="ECO:0000256" key="6">
    <source>
        <dbReference type="ARBA" id="ARBA00022741"/>
    </source>
</evidence>
<dbReference type="GO" id="GO:0000049">
    <property type="term" value="F:tRNA binding"/>
    <property type="evidence" value="ECO:0007669"/>
    <property type="project" value="TreeGrafter"/>
</dbReference>
<gene>
    <name evidence="13" type="ORF">COU89_03125</name>
</gene>
<keyword evidence="8 9" id="KW-0694">RNA-binding</keyword>
<dbReference type="Gene3D" id="1.10.246.80">
    <property type="match status" value="1"/>
</dbReference>
<dbReference type="Pfam" id="PF12627">
    <property type="entry name" value="PolyA_pol_RNAbd"/>
    <property type="match status" value="1"/>
</dbReference>
<proteinExistence type="inferred from homology"/>
<evidence type="ECO:0000256" key="1">
    <source>
        <dbReference type="ARBA" id="ARBA00001946"/>
    </source>
</evidence>
<evidence type="ECO:0000256" key="4">
    <source>
        <dbReference type="ARBA" id="ARBA00022695"/>
    </source>
</evidence>
<evidence type="ECO:0000256" key="8">
    <source>
        <dbReference type="ARBA" id="ARBA00022884"/>
    </source>
</evidence>
<dbReference type="InterPro" id="IPR032810">
    <property type="entry name" value="CCA-adding_enz_C"/>
</dbReference>
<dbReference type="InterPro" id="IPR003607">
    <property type="entry name" value="HD/PDEase_dom"/>
</dbReference>
<evidence type="ECO:0000313" key="14">
    <source>
        <dbReference type="Proteomes" id="UP000231569"/>
    </source>
</evidence>
<dbReference type="Gene3D" id="1.10.3090.10">
    <property type="entry name" value="cca-adding enzyme, domain 2"/>
    <property type="match status" value="1"/>
</dbReference>
<organism evidence="13 14">
    <name type="scientific">Candidatus Roizmanbacteria bacterium CG10_big_fil_rev_8_21_14_0_10_45_7</name>
    <dbReference type="NCBI Taxonomy" id="1974854"/>
    <lineage>
        <taxon>Bacteria</taxon>
        <taxon>Candidatus Roizmaniibacteriota</taxon>
    </lineage>
</organism>
<dbReference type="Gene3D" id="3.30.460.10">
    <property type="entry name" value="Beta Polymerase, domain 2"/>
    <property type="match status" value="1"/>
</dbReference>
<feature type="domain" description="tRNA nucleotidyltransferase/poly(A) polymerase RNA and SrmB- binding" evidence="11">
    <location>
        <begin position="186"/>
        <end position="244"/>
    </location>
</feature>
<dbReference type="InterPro" id="IPR050264">
    <property type="entry name" value="Bact_CCA-adding_enz_type3_sf"/>
</dbReference>
<evidence type="ECO:0000256" key="5">
    <source>
        <dbReference type="ARBA" id="ARBA00022723"/>
    </source>
</evidence>
<accession>A0A2M8KU66</accession>
<evidence type="ECO:0000259" key="10">
    <source>
        <dbReference type="Pfam" id="PF01743"/>
    </source>
</evidence>
<keyword evidence="4" id="KW-0548">Nucleotidyltransferase</keyword>
<evidence type="ECO:0000256" key="7">
    <source>
        <dbReference type="ARBA" id="ARBA00022842"/>
    </source>
</evidence>
<evidence type="ECO:0008006" key="15">
    <source>
        <dbReference type="Google" id="ProtNLM"/>
    </source>
</evidence>
<protein>
    <recommendedName>
        <fullName evidence="15">HD domain-containing protein</fullName>
    </recommendedName>
</protein>
<dbReference type="GO" id="GO:0016779">
    <property type="term" value="F:nucleotidyltransferase activity"/>
    <property type="evidence" value="ECO:0007669"/>
    <property type="project" value="UniProtKB-KW"/>
</dbReference>